<gene>
    <name evidence="1" type="ORF">CHH72_01515</name>
</gene>
<dbReference type="InterPro" id="IPR025177">
    <property type="entry name" value="MciZ"/>
</dbReference>
<accession>A0A268P5Q1</accession>
<comment type="caution">
    <text evidence="1">The sequence shown here is derived from an EMBL/GenBank/DDBJ whole genome shotgun (WGS) entry which is preliminary data.</text>
</comment>
<organism evidence="1 2">
    <name type="scientific">Shouchella clausii</name>
    <name type="common">Alkalihalobacillus clausii</name>
    <dbReference type="NCBI Taxonomy" id="79880"/>
    <lineage>
        <taxon>Bacteria</taxon>
        <taxon>Bacillati</taxon>
        <taxon>Bacillota</taxon>
        <taxon>Bacilli</taxon>
        <taxon>Bacillales</taxon>
        <taxon>Bacillaceae</taxon>
        <taxon>Shouchella</taxon>
    </lineage>
</organism>
<sequence>MKRYHRENSIILIGQKWEVLTALKQAAKTFDTVAAWHSAWKPVEKNSPPLKRIK</sequence>
<dbReference type="AlphaFoldDB" id="A0A268P5Q1"/>
<reference evidence="1 2" key="1">
    <citation type="submission" date="2017-07" db="EMBL/GenBank/DDBJ databases">
        <title>Isolation and whole genome analysis of endospore-forming bacteria from heroin.</title>
        <authorList>
            <person name="Kalinowski J."/>
            <person name="Ahrens B."/>
            <person name="Al-Dilaimi A."/>
            <person name="Winkler A."/>
            <person name="Wibberg D."/>
            <person name="Schleenbecker U."/>
            <person name="Ruckert C."/>
            <person name="Wolfel R."/>
            <person name="Grass G."/>
        </authorList>
    </citation>
    <scope>NUCLEOTIDE SEQUENCE [LARGE SCALE GENOMIC DNA]</scope>
    <source>
        <strain evidence="1 2">7539</strain>
    </source>
</reference>
<proteinExistence type="predicted"/>
<dbReference type="EMBL" id="NPCC01000004">
    <property type="protein sequence ID" value="PAE90590.1"/>
    <property type="molecule type" value="Genomic_DNA"/>
</dbReference>
<name>A0A268P5Q1_SHOCL</name>
<protein>
    <submittedName>
        <fullName evidence="1">Z-ring formation inhibitor MciZ</fullName>
    </submittedName>
</protein>
<dbReference type="Proteomes" id="UP000216207">
    <property type="component" value="Unassembled WGS sequence"/>
</dbReference>
<dbReference type="Pfam" id="PF13072">
    <property type="entry name" value="MciZ"/>
    <property type="match status" value="1"/>
</dbReference>
<dbReference type="RefSeq" id="WP_081427599.1">
    <property type="nucleotide sequence ID" value="NZ_CP019985.1"/>
</dbReference>
<evidence type="ECO:0000313" key="1">
    <source>
        <dbReference type="EMBL" id="PAE90590.1"/>
    </source>
</evidence>
<evidence type="ECO:0000313" key="2">
    <source>
        <dbReference type="Proteomes" id="UP000216207"/>
    </source>
</evidence>
<dbReference type="GeneID" id="86925886"/>